<dbReference type="SMART" id="SM01320">
    <property type="entry name" value="TRP_N"/>
    <property type="match status" value="1"/>
</dbReference>
<evidence type="ECO:0000256" key="4">
    <source>
        <dbReference type="ARBA" id="ARBA00022729"/>
    </source>
</evidence>
<comment type="subcellular location">
    <subcellularLocation>
        <location evidence="1">Membrane</location>
        <topology evidence="1">Multi-pass membrane protein</topology>
    </subcellularLocation>
</comment>
<dbReference type="PANTHER" id="PTHR31145:SF2">
    <property type="entry name" value="FLAVIN CARRIER PROTEIN 2"/>
    <property type="match status" value="1"/>
</dbReference>
<name>A0A6A5KAR0_9PLEO</name>
<dbReference type="GO" id="GO:0055085">
    <property type="term" value="P:transmembrane transport"/>
    <property type="evidence" value="ECO:0007669"/>
    <property type="project" value="TreeGrafter"/>
</dbReference>
<accession>A0A6A5KAR0</accession>
<comment type="similarity">
    <text evidence="2">Belongs to the transient receptor potential (TRP) ion channel family.</text>
</comment>
<keyword evidence="3 8" id="KW-0812">Transmembrane</keyword>
<feature type="transmembrane region" description="Helical" evidence="8">
    <location>
        <begin position="532"/>
        <end position="553"/>
    </location>
</feature>
<evidence type="ECO:0000256" key="3">
    <source>
        <dbReference type="ARBA" id="ARBA00022692"/>
    </source>
</evidence>
<feature type="signal peptide" evidence="9">
    <location>
        <begin position="1"/>
        <end position="22"/>
    </location>
</feature>
<evidence type="ECO:0000259" key="10">
    <source>
        <dbReference type="SMART" id="SM01320"/>
    </source>
</evidence>
<evidence type="ECO:0000256" key="9">
    <source>
        <dbReference type="SAM" id="SignalP"/>
    </source>
</evidence>
<feature type="transmembrane region" description="Helical" evidence="8">
    <location>
        <begin position="411"/>
        <end position="431"/>
    </location>
</feature>
<keyword evidence="12" id="KW-1185">Reference proteome</keyword>
<dbReference type="EMBL" id="ML975315">
    <property type="protein sequence ID" value="KAF1833639.1"/>
    <property type="molecule type" value="Genomic_DNA"/>
</dbReference>
<keyword evidence="6 8" id="KW-0472">Membrane</keyword>
<dbReference type="PANTHER" id="PTHR31145">
    <property type="entry name" value="INTEGRAL MEMBRANE PROTEIN (AFU_ORTHOLOGUE AFUA_7G01610)"/>
    <property type="match status" value="1"/>
</dbReference>
<organism evidence="11 12">
    <name type="scientific">Decorospora gaudefroyi</name>
    <dbReference type="NCBI Taxonomy" id="184978"/>
    <lineage>
        <taxon>Eukaryota</taxon>
        <taxon>Fungi</taxon>
        <taxon>Dikarya</taxon>
        <taxon>Ascomycota</taxon>
        <taxon>Pezizomycotina</taxon>
        <taxon>Dothideomycetes</taxon>
        <taxon>Pleosporomycetidae</taxon>
        <taxon>Pleosporales</taxon>
        <taxon>Pleosporineae</taxon>
        <taxon>Pleosporaceae</taxon>
        <taxon>Decorospora</taxon>
    </lineage>
</organism>
<dbReference type="GO" id="GO:0009272">
    <property type="term" value="P:fungal-type cell wall biogenesis"/>
    <property type="evidence" value="ECO:0007669"/>
    <property type="project" value="TreeGrafter"/>
</dbReference>
<protein>
    <submittedName>
        <fullName evidence="11">TRP-domain-containing protein</fullName>
    </submittedName>
</protein>
<gene>
    <name evidence="11" type="ORF">BDW02DRAFT_580256</name>
</gene>
<feature type="transmembrane region" description="Helical" evidence="8">
    <location>
        <begin position="385"/>
        <end position="405"/>
    </location>
</feature>
<dbReference type="InterPro" id="IPR032800">
    <property type="entry name" value="TRP_N"/>
</dbReference>
<dbReference type="Pfam" id="PF14558">
    <property type="entry name" value="TRP_N"/>
    <property type="match status" value="1"/>
</dbReference>
<dbReference type="Pfam" id="PF06011">
    <property type="entry name" value="TRP"/>
    <property type="match status" value="1"/>
</dbReference>
<evidence type="ECO:0000256" key="2">
    <source>
        <dbReference type="ARBA" id="ARBA00010642"/>
    </source>
</evidence>
<proteinExistence type="inferred from homology"/>
<keyword evidence="4 9" id="KW-0732">Signal</keyword>
<feature type="chain" id="PRO_5025341156" evidence="9">
    <location>
        <begin position="23"/>
        <end position="728"/>
    </location>
</feature>
<feature type="domain" description="ML-like" evidence="10">
    <location>
        <begin position="24"/>
        <end position="164"/>
    </location>
</feature>
<evidence type="ECO:0000313" key="12">
    <source>
        <dbReference type="Proteomes" id="UP000800040"/>
    </source>
</evidence>
<evidence type="ECO:0000313" key="11">
    <source>
        <dbReference type="EMBL" id="KAF1833639.1"/>
    </source>
</evidence>
<feature type="transmembrane region" description="Helical" evidence="8">
    <location>
        <begin position="501"/>
        <end position="520"/>
    </location>
</feature>
<evidence type="ECO:0000256" key="1">
    <source>
        <dbReference type="ARBA" id="ARBA00004141"/>
    </source>
</evidence>
<feature type="region of interest" description="Disordered" evidence="7">
    <location>
        <begin position="624"/>
        <end position="728"/>
    </location>
</feature>
<dbReference type="OrthoDB" id="5212126at2759"/>
<dbReference type="Proteomes" id="UP000800040">
    <property type="component" value="Unassembled WGS sequence"/>
</dbReference>
<feature type="transmembrane region" description="Helical" evidence="8">
    <location>
        <begin position="333"/>
        <end position="357"/>
    </location>
</feature>
<dbReference type="AlphaFoldDB" id="A0A6A5KAR0"/>
<feature type="transmembrane region" description="Helical" evidence="8">
    <location>
        <begin position="472"/>
        <end position="495"/>
    </location>
</feature>
<sequence>MKFSLSTSLLWLAAVAAPLVSAERIIQSNSLNPCMANSSFSATLFNVAFTPGNRSLGFAIEGISNIAGKIEADVELLVYGYPALNEKLDPCKQEELEGMCPMNSGPLTIKSNLPIDDSVMSIIPGIAYTIPDLDAVVRIIIRDAESLEQLACVEAELSNGHSVDQKAVAWVTAVIAGLGLMASAITSGLGHSNTAAHVAANAMSLFGYFQAQAFIGLCAVPLPPIVSAWTQNFQWTMGIIRVEFLQEMATWYQRATGGTPTTYLSQLSFISVEVQKKRKMRRAIDFTTGAVGRLMARSNAAATEAQAGGDRVVLHGIERVGFKAKIETTNIFFTGYTFFVIFVLFTVIGVVAFKYICEGLVKAGKMKTDKFVDFRNGWQTVLKGILFRVVLIGFPQMMVLGFWELTKRDSPGLVVLAILSVLTMIGILGWASSKVVRIAQRSIAMHKNPAYILYSDPVALNKWGFLYVQFKAAAYWFIIPWLGYLLIKAMFVGLAQGTPKAQGIAILIIEAGLLIGVSILRPWMDKKTNGFNIAIAAVNFLSAFFLFMFTEIFNQPPIVTGVMGVIFFIINAGFALILLLMLLVSSGFALFTKNPDTRYQPMRDDRGSFIKSQSQLTTELDALGATARGEGKGTHSSYTTSRGRIDDDDDYSSEEVRQMAAKEGGFSEHYQPAPPRSPVNDGSMSPAAPSFYDRRSPVPSYNRPGSNGAQYRQANNSSPWQRGAGYEH</sequence>
<keyword evidence="5 8" id="KW-1133">Transmembrane helix</keyword>
<evidence type="ECO:0000256" key="6">
    <source>
        <dbReference type="ARBA" id="ARBA00023136"/>
    </source>
</evidence>
<dbReference type="GO" id="GO:0016020">
    <property type="term" value="C:membrane"/>
    <property type="evidence" value="ECO:0007669"/>
    <property type="project" value="UniProtKB-SubCell"/>
</dbReference>
<dbReference type="InterPro" id="IPR040241">
    <property type="entry name" value="TRP_Flc/Pkd2-like"/>
</dbReference>
<dbReference type="InterPro" id="IPR010308">
    <property type="entry name" value="TRP_C"/>
</dbReference>
<reference evidence="11" key="1">
    <citation type="submission" date="2020-01" db="EMBL/GenBank/DDBJ databases">
        <authorList>
            <consortium name="DOE Joint Genome Institute"/>
            <person name="Haridas S."/>
            <person name="Albert R."/>
            <person name="Binder M."/>
            <person name="Bloem J."/>
            <person name="Labutti K."/>
            <person name="Salamov A."/>
            <person name="Andreopoulos B."/>
            <person name="Baker S.E."/>
            <person name="Barry K."/>
            <person name="Bills G."/>
            <person name="Bluhm B.H."/>
            <person name="Cannon C."/>
            <person name="Castanera R."/>
            <person name="Culley D.E."/>
            <person name="Daum C."/>
            <person name="Ezra D."/>
            <person name="Gonzalez J.B."/>
            <person name="Henrissat B."/>
            <person name="Kuo A."/>
            <person name="Liang C."/>
            <person name="Lipzen A."/>
            <person name="Lutzoni F."/>
            <person name="Magnuson J."/>
            <person name="Mondo S."/>
            <person name="Nolan M."/>
            <person name="Ohm R."/>
            <person name="Pangilinan J."/>
            <person name="Park H.-J."/>
            <person name="Ramirez L."/>
            <person name="Alfaro M."/>
            <person name="Sun H."/>
            <person name="Tritt A."/>
            <person name="Yoshinaga Y."/>
            <person name="Zwiers L.-H."/>
            <person name="Turgeon B.G."/>
            <person name="Goodwin S.B."/>
            <person name="Spatafora J.W."/>
            <person name="Crous P.W."/>
            <person name="Grigoriev I.V."/>
        </authorList>
    </citation>
    <scope>NUCLEOTIDE SEQUENCE</scope>
    <source>
        <strain evidence="11">P77</strain>
    </source>
</reference>
<feature type="compositionally biased region" description="Polar residues" evidence="7">
    <location>
        <begin position="703"/>
        <end position="720"/>
    </location>
</feature>
<evidence type="ECO:0000256" key="7">
    <source>
        <dbReference type="SAM" id="MobiDB-lite"/>
    </source>
</evidence>
<evidence type="ECO:0000256" key="8">
    <source>
        <dbReference type="SAM" id="Phobius"/>
    </source>
</evidence>
<evidence type="ECO:0000256" key="5">
    <source>
        <dbReference type="ARBA" id="ARBA00022989"/>
    </source>
</evidence>
<feature type="transmembrane region" description="Helical" evidence="8">
    <location>
        <begin position="565"/>
        <end position="591"/>
    </location>
</feature>